<gene>
    <name evidence="9" type="ORF">B7G68_06355</name>
</gene>
<feature type="domain" description="O-GlcNAc transferase C-terminal" evidence="8">
    <location>
        <begin position="410"/>
        <end position="593"/>
    </location>
</feature>
<keyword evidence="10" id="KW-1185">Reference proteome</keyword>
<proteinExistence type="inferred from homology"/>
<evidence type="ECO:0000256" key="6">
    <source>
        <dbReference type="ARBA" id="ARBA00022737"/>
    </source>
</evidence>
<dbReference type="SUPFAM" id="SSF48452">
    <property type="entry name" value="TPR-like"/>
    <property type="match status" value="1"/>
</dbReference>
<dbReference type="EC" id="2.4.1.255" evidence="3"/>
<dbReference type="PANTHER" id="PTHR44998:SF1">
    <property type="entry name" value="UDP-N-ACETYLGLUCOSAMINE--PEPTIDE N-ACETYLGLUCOSAMINYLTRANSFERASE 110 KDA SUBUNIT"/>
    <property type="match status" value="1"/>
</dbReference>
<evidence type="ECO:0000256" key="7">
    <source>
        <dbReference type="ARBA" id="ARBA00022803"/>
    </source>
</evidence>
<keyword evidence="5 9" id="KW-0808">Transferase</keyword>
<evidence type="ECO:0000313" key="9">
    <source>
        <dbReference type="EMBL" id="AVQ01509.1"/>
    </source>
</evidence>
<dbReference type="SMART" id="SM00028">
    <property type="entry name" value="TPR"/>
    <property type="match status" value="2"/>
</dbReference>
<organism evidence="9 10">
    <name type="scientific">Caulobacter segnis</name>
    <dbReference type="NCBI Taxonomy" id="88688"/>
    <lineage>
        <taxon>Bacteria</taxon>
        <taxon>Pseudomonadati</taxon>
        <taxon>Pseudomonadota</taxon>
        <taxon>Alphaproteobacteria</taxon>
        <taxon>Caulobacterales</taxon>
        <taxon>Caulobacteraceae</taxon>
        <taxon>Caulobacter</taxon>
    </lineage>
</organism>
<evidence type="ECO:0000313" key="10">
    <source>
        <dbReference type="Proteomes" id="UP000240527"/>
    </source>
</evidence>
<keyword evidence="6" id="KW-0677">Repeat</keyword>
<accession>A0ABM6TEN7</accession>
<evidence type="ECO:0000256" key="5">
    <source>
        <dbReference type="ARBA" id="ARBA00022679"/>
    </source>
</evidence>
<sequence length="676" mass="74835">MADLDTLDLLSKLTAEGCSLGDLINMAVELSQAGKPQVADQAYKIWARFNPDHPQLCVALFNRSVLQSALGDNSGAAASLEQAIALNPDFMPAYVNLGGLQERAGLGELAIATWEAGANRPATMNGMAVAYAFTCLKQIARLLGDLHQPARAEMALQRAADIDPHAMDVIGQLVATRLSQCKWPILAPSERVSRETLLRGVNPLSIAAYTDDPLLLLAAANTFIEREAKATPEQVRVDRRDAPIDLSGRRPRIGYISSDLRDHAVGYLMAELFEVHDREKVEVFAYYCGPESSDGLNTRIRAAVEHFIDIRPMSDDEAAQRIVDDGIDILVDVNGHTRDARTAVFARRPAPILVNWLGYPGTMGSDYHHYIVADPWIIPPEMEHYYSEAVRRIPCYQPNDRRRKVEEACPSRADAGLPDDAFVFCCFNGVQKITPHMFDRWIQILKRTPGSVLWLLDSNPEANARLRDSAEAKGVDRTRIVFAPKLQNAYHLARYRLADLFLDTTPYGAHTTASDALWMAVPVLTWSGRSFASRVCGSLVRSAGLPELVVDSGEAYVEKAVEIGADREKAQALRATLEANRDTCVLFNMDLLASSLETLYGEMIAEYQSGGRPSPDLANLDVYMSVGLELDQDEREMQAVDDYEGLYRAALARRHKVRSVPADNRIWTPEARQEAV</sequence>
<comment type="pathway">
    <text evidence="1">Protein modification; protein glycosylation.</text>
</comment>
<dbReference type="InterPro" id="IPR019734">
    <property type="entry name" value="TPR_rpt"/>
</dbReference>
<evidence type="ECO:0000256" key="3">
    <source>
        <dbReference type="ARBA" id="ARBA00011970"/>
    </source>
</evidence>
<dbReference type="EMBL" id="CP027850">
    <property type="protein sequence ID" value="AVQ01509.1"/>
    <property type="molecule type" value="Genomic_DNA"/>
</dbReference>
<dbReference type="PANTHER" id="PTHR44998">
    <property type="match status" value="1"/>
</dbReference>
<dbReference type="Pfam" id="PF13844">
    <property type="entry name" value="Glyco_transf_41"/>
    <property type="match status" value="2"/>
</dbReference>
<dbReference type="InterPro" id="IPR011990">
    <property type="entry name" value="TPR-like_helical_dom_sf"/>
</dbReference>
<evidence type="ECO:0000256" key="2">
    <source>
        <dbReference type="ARBA" id="ARBA00005386"/>
    </source>
</evidence>
<evidence type="ECO:0000256" key="1">
    <source>
        <dbReference type="ARBA" id="ARBA00004922"/>
    </source>
</evidence>
<dbReference type="Gene3D" id="3.40.50.2000">
    <property type="entry name" value="Glycogen Phosphorylase B"/>
    <property type="match status" value="1"/>
</dbReference>
<comment type="similarity">
    <text evidence="2">Belongs to the glycosyltransferase 41 family. O-GlcNAc transferase subfamily.</text>
</comment>
<keyword evidence="7" id="KW-0802">TPR repeat</keyword>
<dbReference type="InterPro" id="IPR029489">
    <property type="entry name" value="OGT/SEC/SPY_C"/>
</dbReference>
<dbReference type="Gene3D" id="1.25.40.10">
    <property type="entry name" value="Tetratricopeptide repeat domain"/>
    <property type="match status" value="1"/>
</dbReference>
<dbReference type="GO" id="GO:0016740">
    <property type="term" value="F:transferase activity"/>
    <property type="evidence" value="ECO:0007669"/>
    <property type="project" value="UniProtKB-KW"/>
</dbReference>
<keyword evidence="4" id="KW-0328">Glycosyltransferase</keyword>
<feature type="domain" description="O-GlcNAc transferase C-terminal" evidence="8">
    <location>
        <begin position="246"/>
        <end position="390"/>
    </location>
</feature>
<protein>
    <recommendedName>
        <fullName evidence="3">protein O-GlcNAc transferase</fullName>
        <ecNumber evidence="3">2.4.1.255</ecNumber>
    </recommendedName>
</protein>
<dbReference type="Gene3D" id="3.40.50.11380">
    <property type="match status" value="1"/>
</dbReference>
<dbReference type="RefSeq" id="WP_013078403.1">
    <property type="nucleotide sequence ID" value="NZ_CP027850.1"/>
</dbReference>
<dbReference type="Proteomes" id="UP000240527">
    <property type="component" value="Chromosome"/>
</dbReference>
<evidence type="ECO:0000256" key="4">
    <source>
        <dbReference type="ARBA" id="ARBA00022676"/>
    </source>
</evidence>
<name>A0ABM6TEN7_9CAUL</name>
<evidence type="ECO:0000259" key="8">
    <source>
        <dbReference type="Pfam" id="PF13844"/>
    </source>
</evidence>
<reference evidence="9 10" key="1">
    <citation type="journal article" date="2015" name="Biotechnol. Bioeng.">
        <title>Genome sequence and phenotypic characterization of Caulobacter segnis.</title>
        <authorList>
            <person name="Patel S."/>
            <person name="Fletcher B."/>
            <person name="Scott D.C."/>
            <person name="Ely B."/>
        </authorList>
    </citation>
    <scope>NUCLEOTIDE SEQUENCE [LARGE SCALE GENOMIC DNA]</scope>
    <source>
        <strain evidence="9 10">TK0059</strain>
    </source>
</reference>